<evidence type="ECO:0000256" key="1">
    <source>
        <dbReference type="SAM" id="Coils"/>
    </source>
</evidence>
<keyword evidence="1" id="KW-0175">Coiled coil</keyword>
<dbReference type="EMBL" id="DMVW01000198">
    <property type="protein sequence ID" value="HAR54304.1"/>
    <property type="molecule type" value="Genomic_DNA"/>
</dbReference>
<keyword evidence="3" id="KW-1133">Transmembrane helix</keyword>
<accession>A0A348WIE2</accession>
<feature type="region of interest" description="Disordered" evidence="2">
    <location>
        <begin position="234"/>
        <end position="257"/>
    </location>
</feature>
<evidence type="ECO:0000256" key="3">
    <source>
        <dbReference type="SAM" id="Phobius"/>
    </source>
</evidence>
<dbReference type="AlphaFoldDB" id="A0A348WIE2"/>
<reference evidence="4 5" key="1">
    <citation type="journal article" date="2018" name="Nat. Biotechnol.">
        <title>A standardized bacterial taxonomy based on genome phylogeny substantially revises the tree of life.</title>
        <authorList>
            <person name="Parks D.H."/>
            <person name="Chuvochina M."/>
            <person name="Waite D.W."/>
            <person name="Rinke C."/>
            <person name="Skarshewski A."/>
            <person name="Chaumeil P.A."/>
            <person name="Hugenholtz P."/>
        </authorList>
    </citation>
    <scope>NUCLEOTIDE SEQUENCE [LARGE SCALE GENOMIC DNA]</scope>
    <source>
        <strain evidence="4">UBA9169</strain>
    </source>
</reference>
<organism evidence="4 5">
    <name type="scientific">Roseovarius nubinhibens</name>
    <dbReference type="NCBI Taxonomy" id="314263"/>
    <lineage>
        <taxon>Bacteria</taxon>
        <taxon>Pseudomonadati</taxon>
        <taxon>Pseudomonadota</taxon>
        <taxon>Alphaproteobacteria</taxon>
        <taxon>Rhodobacterales</taxon>
        <taxon>Roseobacteraceae</taxon>
        <taxon>Roseovarius</taxon>
    </lineage>
</organism>
<evidence type="ECO:0000313" key="5">
    <source>
        <dbReference type="Proteomes" id="UP000264719"/>
    </source>
</evidence>
<dbReference type="RefSeq" id="WP_339854589.1">
    <property type="nucleotide sequence ID" value="NZ_CAXAXR010000011.1"/>
</dbReference>
<evidence type="ECO:0000313" key="4">
    <source>
        <dbReference type="EMBL" id="HAR54304.1"/>
    </source>
</evidence>
<feature type="coiled-coil region" evidence="1">
    <location>
        <begin position="170"/>
        <end position="214"/>
    </location>
</feature>
<name>A0A348WIE2_9RHOB</name>
<keyword evidence="3" id="KW-0472">Membrane</keyword>
<feature type="transmembrane region" description="Helical" evidence="3">
    <location>
        <begin position="12"/>
        <end position="40"/>
    </location>
</feature>
<protein>
    <submittedName>
        <fullName evidence="4">DNA repair protein</fullName>
    </submittedName>
</protein>
<gene>
    <name evidence="4" type="ORF">DCS45_20885</name>
</gene>
<feature type="transmembrane region" description="Helical" evidence="3">
    <location>
        <begin position="60"/>
        <end position="79"/>
    </location>
</feature>
<keyword evidence="3" id="KW-0812">Transmembrane</keyword>
<proteinExistence type="predicted"/>
<sequence length="257" mass="28928">MGEYAKTTTGVIFTLSQYVSGTILAATAFGLLLITGLSAAGVLPWLDLSLAFGAQPIDQAGIWVQSGVTVFAVMLLFYLPSHFRVARLETSHRQFQLSMEDVARAYARVHAEDRKGAFRMSAEFDAVRERLVFLRDHPELGSLEPEVLEVAAQMSRVSQELASTYSDRNVARAREFLRQRQDEVEELEQRIVMAKQINSELRRWTQEVELEESMAESQLRRLRDDLREILPELDGLDVEPGPTQGRVIGLPHRAAAE</sequence>
<evidence type="ECO:0000256" key="2">
    <source>
        <dbReference type="SAM" id="MobiDB-lite"/>
    </source>
</evidence>
<dbReference type="Proteomes" id="UP000264719">
    <property type="component" value="Unassembled WGS sequence"/>
</dbReference>
<comment type="caution">
    <text evidence="4">The sequence shown here is derived from an EMBL/GenBank/DDBJ whole genome shotgun (WGS) entry which is preliminary data.</text>
</comment>